<dbReference type="EMBL" id="JAUOZS010000001">
    <property type="protein sequence ID" value="MDT8903247.1"/>
    <property type="molecule type" value="Genomic_DNA"/>
</dbReference>
<name>A0ABU3P2H0_9FIRM</name>
<dbReference type="SUPFAM" id="SSF160537">
    <property type="entry name" value="SpoVG-like"/>
    <property type="match status" value="1"/>
</dbReference>
<comment type="caution">
    <text evidence="1">The sequence shown here is derived from an EMBL/GenBank/DDBJ whole genome shotgun (WGS) entry which is preliminary data.</text>
</comment>
<dbReference type="InterPro" id="IPR036751">
    <property type="entry name" value="SpoVG_sf"/>
</dbReference>
<gene>
    <name evidence="1" type="ORF">Q4T40_18585</name>
</gene>
<keyword evidence="2" id="KW-1185">Reference proteome</keyword>
<accession>A0ABU3P2H0</accession>
<evidence type="ECO:0000313" key="2">
    <source>
        <dbReference type="Proteomes" id="UP001254848"/>
    </source>
</evidence>
<protein>
    <submittedName>
        <fullName evidence="1">Septation protein SpoVG family protein</fullName>
    </submittedName>
</protein>
<dbReference type="Pfam" id="PF04026">
    <property type="entry name" value="SpoVG"/>
    <property type="match status" value="1"/>
</dbReference>
<dbReference type="Gene3D" id="3.30.1120.40">
    <property type="entry name" value="Stage V sporulation protein G"/>
    <property type="match status" value="1"/>
</dbReference>
<proteinExistence type="predicted"/>
<dbReference type="InterPro" id="IPR007170">
    <property type="entry name" value="SpoVG"/>
</dbReference>
<organism evidence="1 2">
    <name type="scientific">Anaeroselena agilis</name>
    <dbReference type="NCBI Taxonomy" id="3063788"/>
    <lineage>
        <taxon>Bacteria</taxon>
        <taxon>Bacillati</taxon>
        <taxon>Bacillota</taxon>
        <taxon>Negativicutes</taxon>
        <taxon>Acetonemataceae</taxon>
        <taxon>Anaeroselena</taxon>
    </lineage>
</organism>
<reference evidence="1 2" key="1">
    <citation type="submission" date="2023-07" db="EMBL/GenBank/DDBJ databases">
        <title>The novel representative of Negativicutes class, Anaeroselena agilis gen. nov. sp. nov.</title>
        <authorList>
            <person name="Prokofeva M.I."/>
            <person name="Elcheninov A.G."/>
            <person name="Klyukina A."/>
            <person name="Kublanov I.V."/>
            <person name="Frolov E.N."/>
            <person name="Podosokorskaya O.A."/>
        </authorList>
    </citation>
    <scope>NUCLEOTIDE SEQUENCE [LARGE SCALE GENOMIC DNA]</scope>
    <source>
        <strain evidence="1 2">4137-cl</strain>
    </source>
</reference>
<dbReference type="RefSeq" id="WP_413781706.1">
    <property type="nucleotide sequence ID" value="NZ_JAUOZS010000001.1"/>
</dbReference>
<sequence>MKVTKATFRHYTTPRDEGLRGFCSVVLDGVLVIDQIRIRNNKDGVMDIELPCCINKGRYYGIVSILTEPLLEEIRAECVEQYELFHIKRMTAINHPPVKPAGSNRRLTFG</sequence>
<evidence type="ECO:0000313" key="1">
    <source>
        <dbReference type="EMBL" id="MDT8903247.1"/>
    </source>
</evidence>
<dbReference type="Proteomes" id="UP001254848">
    <property type="component" value="Unassembled WGS sequence"/>
</dbReference>